<proteinExistence type="predicted"/>
<comment type="caution">
    <text evidence="4">The sequence shown here is derived from an EMBL/GenBank/DDBJ whole genome shotgun (WGS) entry which is preliminary data.</text>
</comment>
<gene>
    <name evidence="4" type="ORF">AWRI4233_LOCUS1662</name>
</gene>
<dbReference type="AlphaFoldDB" id="A0A9N8JHM9"/>
<organism evidence="4 5">
    <name type="scientific">Aureobasidium mustum</name>
    <dbReference type="NCBI Taxonomy" id="2773714"/>
    <lineage>
        <taxon>Eukaryota</taxon>
        <taxon>Fungi</taxon>
        <taxon>Dikarya</taxon>
        <taxon>Ascomycota</taxon>
        <taxon>Pezizomycotina</taxon>
        <taxon>Dothideomycetes</taxon>
        <taxon>Dothideomycetidae</taxon>
        <taxon>Dothideales</taxon>
        <taxon>Saccotheciaceae</taxon>
        <taxon>Aureobasidium</taxon>
    </lineage>
</organism>
<reference evidence="4" key="1">
    <citation type="submission" date="2020-06" db="EMBL/GenBank/DDBJ databases">
        <authorList>
            <person name="Onetto C."/>
        </authorList>
    </citation>
    <scope>NUCLEOTIDE SEQUENCE</scope>
</reference>
<evidence type="ECO:0000313" key="5">
    <source>
        <dbReference type="Proteomes" id="UP000714618"/>
    </source>
</evidence>
<protein>
    <recommendedName>
        <fullName evidence="2 3">Apple domain-containing protein</fullName>
    </recommendedName>
</protein>
<accession>A0A9N8JHM9</accession>
<keyword evidence="5" id="KW-1185">Reference proteome</keyword>
<evidence type="ECO:0000256" key="1">
    <source>
        <dbReference type="SAM" id="MobiDB-lite"/>
    </source>
</evidence>
<dbReference type="InterPro" id="IPR003609">
    <property type="entry name" value="Pan_app"/>
</dbReference>
<feature type="domain" description="Apple" evidence="2">
    <location>
        <begin position="10"/>
        <end position="64"/>
    </location>
</feature>
<evidence type="ECO:0000259" key="3">
    <source>
        <dbReference type="Pfam" id="PF14295"/>
    </source>
</evidence>
<feature type="region of interest" description="Disordered" evidence="1">
    <location>
        <begin position="132"/>
        <end position="179"/>
    </location>
</feature>
<feature type="domain" description="Apple" evidence="3">
    <location>
        <begin position="221"/>
        <end position="250"/>
    </location>
</feature>
<dbReference type="Proteomes" id="UP000714618">
    <property type="component" value="Unassembled WGS sequence"/>
</dbReference>
<name>A0A9N8JHM9_9PEZI</name>
<dbReference type="Pfam" id="PF00024">
    <property type="entry name" value="PAN_1"/>
    <property type="match status" value="1"/>
</dbReference>
<dbReference type="Gene3D" id="3.50.4.10">
    <property type="entry name" value="Hepatocyte Growth Factor"/>
    <property type="match status" value="2"/>
</dbReference>
<dbReference type="EMBL" id="CAIJEO010000003">
    <property type="protein sequence ID" value="CAD0088379.1"/>
    <property type="molecule type" value="Genomic_DNA"/>
</dbReference>
<sequence>MCGGGSAGGTASTITNVANWTACFQACDNYNGCTGFTYNQGAALGNGVGQCLIKTDSPQSFVSTANMLSTRIAGYLRPVTTTSSSVATSAIATTTASTVSTSVSSSSSLSSSSTTPSMTSFSTSTILSSSVTTSSPSASSSSSSVTSSSSALSSSDASSSSSSVVSSSSTSSTVVVPSSTPIAAPSCPASNGTIYSDAGGLNYTILCTYDTSANTITAASNIKSFGDCAGLCDSTSGCTGLTWNGTVCSLKQSFGQYILGAIRT</sequence>
<dbReference type="OrthoDB" id="3944336at2759"/>
<evidence type="ECO:0000259" key="2">
    <source>
        <dbReference type="Pfam" id="PF00024"/>
    </source>
</evidence>
<evidence type="ECO:0000313" key="4">
    <source>
        <dbReference type="EMBL" id="CAD0088379.1"/>
    </source>
</evidence>
<dbReference type="Pfam" id="PF14295">
    <property type="entry name" value="PAN_4"/>
    <property type="match status" value="1"/>
</dbReference>